<sequence length="68" mass="7920">MLINSDQPSFSHKSRLFYLPDYFLGLEGPWQQPFLWGGPRRSTHNEIPCVQGTHRSEILLTIVEMLFS</sequence>
<organism evidence="1 2">
    <name type="scientific">Xenorhabdus japonica</name>
    <dbReference type="NCBI Taxonomy" id="53341"/>
    <lineage>
        <taxon>Bacteria</taxon>
        <taxon>Pseudomonadati</taxon>
        <taxon>Pseudomonadota</taxon>
        <taxon>Gammaproteobacteria</taxon>
        <taxon>Enterobacterales</taxon>
        <taxon>Morganellaceae</taxon>
        <taxon>Xenorhabdus</taxon>
    </lineage>
</organism>
<dbReference type="RefSeq" id="WP_092519332.1">
    <property type="nucleotide sequence ID" value="NZ_CAWRAH010000030.1"/>
</dbReference>
<dbReference type="EMBL" id="FOVO01000017">
    <property type="protein sequence ID" value="SFN71830.1"/>
    <property type="molecule type" value="Genomic_DNA"/>
</dbReference>
<evidence type="ECO:0000313" key="1">
    <source>
        <dbReference type="EMBL" id="SFN71830.1"/>
    </source>
</evidence>
<keyword evidence="2" id="KW-1185">Reference proteome</keyword>
<dbReference type="OrthoDB" id="8181984at2"/>
<proteinExistence type="predicted"/>
<dbReference type="Proteomes" id="UP000199011">
    <property type="component" value="Unassembled WGS sequence"/>
</dbReference>
<protein>
    <submittedName>
        <fullName evidence="1">Uncharacterized protein</fullName>
    </submittedName>
</protein>
<evidence type="ECO:0000313" key="2">
    <source>
        <dbReference type="Proteomes" id="UP000199011"/>
    </source>
</evidence>
<gene>
    <name evidence="1" type="ORF">SAMN05421579_11716</name>
</gene>
<reference evidence="2" key="1">
    <citation type="submission" date="2016-10" db="EMBL/GenBank/DDBJ databases">
        <authorList>
            <person name="Varghese N."/>
            <person name="Submissions S."/>
        </authorList>
    </citation>
    <scope>NUCLEOTIDE SEQUENCE [LARGE SCALE GENOMIC DNA]</scope>
    <source>
        <strain evidence="2">DSM 16522</strain>
    </source>
</reference>
<accession>A0A1I5BB12</accession>
<name>A0A1I5BB12_9GAMM</name>
<dbReference type="AlphaFoldDB" id="A0A1I5BB12"/>